<name>A0ABV2RUB9_BRAJP</name>
<sequence>MTISPRAAPGGSPDVIADAALNGPAADSRVLSWAIS</sequence>
<dbReference type="Proteomes" id="UP001549291">
    <property type="component" value="Unassembled WGS sequence"/>
</dbReference>
<evidence type="ECO:0000313" key="2">
    <source>
        <dbReference type="Proteomes" id="UP001549291"/>
    </source>
</evidence>
<proteinExistence type="predicted"/>
<comment type="caution">
    <text evidence="1">The sequence shown here is derived from an EMBL/GenBank/DDBJ whole genome shotgun (WGS) entry which is preliminary data.</text>
</comment>
<organism evidence="1 2">
    <name type="scientific">Bradyrhizobium japonicum</name>
    <dbReference type="NCBI Taxonomy" id="375"/>
    <lineage>
        <taxon>Bacteria</taxon>
        <taxon>Pseudomonadati</taxon>
        <taxon>Pseudomonadota</taxon>
        <taxon>Alphaproteobacteria</taxon>
        <taxon>Hyphomicrobiales</taxon>
        <taxon>Nitrobacteraceae</taxon>
        <taxon>Bradyrhizobium</taxon>
    </lineage>
</organism>
<evidence type="ECO:0000313" key="1">
    <source>
        <dbReference type="EMBL" id="MET4720195.1"/>
    </source>
</evidence>
<reference evidence="1 2" key="1">
    <citation type="submission" date="2024-06" db="EMBL/GenBank/DDBJ databases">
        <title>Genomic Encyclopedia of Type Strains, Phase V (KMG-V): Genome sequencing to study the core and pangenomes of soil and plant-associated prokaryotes.</title>
        <authorList>
            <person name="Whitman W."/>
        </authorList>
    </citation>
    <scope>NUCLEOTIDE SEQUENCE [LARGE SCALE GENOMIC DNA]</scope>
    <source>
        <strain evidence="1 2">USDA 160</strain>
    </source>
</reference>
<accession>A0ABV2RUB9</accession>
<keyword evidence="2" id="KW-1185">Reference proteome</keyword>
<dbReference type="EMBL" id="JBEPTQ010000002">
    <property type="protein sequence ID" value="MET4720195.1"/>
    <property type="molecule type" value="Genomic_DNA"/>
</dbReference>
<protein>
    <submittedName>
        <fullName evidence="1">Uncharacterized protein</fullName>
    </submittedName>
</protein>
<gene>
    <name evidence="1" type="ORF">ABIF63_004301</name>
</gene>